<dbReference type="GO" id="GO:0005886">
    <property type="term" value="C:plasma membrane"/>
    <property type="evidence" value="ECO:0007669"/>
    <property type="project" value="UniProtKB-SubCell"/>
</dbReference>
<keyword evidence="11" id="KW-1185">Reference proteome</keyword>
<evidence type="ECO:0000259" key="9">
    <source>
        <dbReference type="PROSITE" id="PS51779"/>
    </source>
</evidence>
<evidence type="ECO:0000256" key="3">
    <source>
        <dbReference type="ARBA" id="ARBA00022618"/>
    </source>
</evidence>
<accession>A0A917D628</accession>
<comment type="caution">
    <text evidence="10">The sequence shown here is derived from an EMBL/GenBank/DDBJ whole genome shotgun (WGS) entry which is preliminary data.</text>
</comment>
<feature type="transmembrane region" description="Helical" evidence="8">
    <location>
        <begin position="21"/>
        <end position="38"/>
    </location>
</feature>
<dbReference type="AlphaFoldDB" id="A0A917D628"/>
<dbReference type="Gene3D" id="3.10.20.310">
    <property type="entry name" value="membrane protein fhac"/>
    <property type="match status" value="1"/>
</dbReference>
<dbReference type="HAMAP" id="MF_00912">
    <property type="entry name" value="DivIB"/>
    <property type="match status" value="1"/>
</dbReference>
<comment type="subcellular location">
    <subcellularLocation>
        <location evidence="8">Cell membrane</location>
        <topology evidence="8">Single-pass type II membrane protein</topology>
    </subcellularLocation>
    <subcellularLocation>
        <location evidence="1">Membrane</location>
    </subcellularLocation>
    <text evidence="8">Localizes to the division septum.</text>
</comment>
<evidence type="ECO:0000256" key="1">
    <source>
        <dbReference type="ARBA" id="ARBA00004370"/>
    </source>
</evidence>
<evidence type="ECO:0000256" key="6">
    <source>
        <dbReference type="ARBA" id="ARBA00023136"/>
    </source>
</evidence>
<evidence type="ECO:0000256" key="2">
    <source>
        <dbReference type="ARBA" id="ARBA00022475"/>
    </source>
</evidence>
<dbReference type="PANTHER" id="PTHR37820">
    <property type="entry name" value="CELL DIVISION PROTEIN DIVIB"/>
    <property type="match status" value="1"/>
</dbReference>
<keyword evidence="5 8" id="KW-1133">Transmembrane helix</keyword>
<evidence type="ECO:0000256" key="4">
    <source>
        <dbReference type="ARBA" id="ARBA00022692"/>
    </source>
</evidence>
<dbReference type="Pfam" id="PF08478">
    <property type="entry name" value="POTRA_1"/>
    <property type="match status" value="1"/>
</dbReference>
<keyword evidence="7 8" id="KW-0131">Cell cycle</keyword>
<dbReference type="InterPro" id="IPR026580">
    <property type="entry name" value="DivIB"/>
</dbReference>
<keyword evidence="6 8" id="KW-0472">Membrane</keyword>
<dbReference type="EMBL" id="BMGR01000009">
    <property type="protein sequence ID" value="GGG10220.1"/>
    <property type="molecule type" value="Genomic_DNA"/>
</dbReference>
<evidence type="ECO:0000256" key="7">
    <source>
        <dbReference type="ARBA" id="ARBA00023306"/>
    </source>
</evidence>
<evidence type="ECO:0000313" key="10">
    <source>
        <dbReference type="EMBL" id="GGG10220.1"/>
    </source>
</evidence>
<dbReference type="PANTHER" id="PTHR37820:SF1">
    <property type="entry name" value="CELL DIVISION PROTEIN FTSQ"/>
    <property type="match status" value="1"/>
</dbReference>
<dbReference type="GO" id="GO:0043093">
    <property type="term" value="P:FtsZ-dependent cytokinesis"/>
    <property type="evidence" value="ECO:0007669"/>
    <property type="project" value="UniProtKB-UniRule"/>
</dbReference>
<dbReference type="PROSITE" id="PS51779">
    <property type="entry name" value="POTRA"/>
    <property type="match status" value="1"/>
</dbReference>
<organism evidence="10 11">
    <name type="scientific">Paenibacillus abyssi</name>
    <dbReference type="NCBI Taxonomy" id="1340531"/>
    <lineage>
        <taxon>Bacteria</taxon>
        <taxon>Bacillati</taxon>
        <taxon>Bacillota</taxon>
        <taxon>Bacilli</taxon>
        <taxon>Bacillales</taxon>
        <taxon>Paenibacillaceae</taxon>
        <taxon>Paenibacillus</taxon>
    </lineage>
</organism>
<protein>
    <recommendedName>
        <fullName evidence="8">Cell division protein DivIB</fullName>
    </recommendedName>
</protein>
<dbReference type="Proteomes" id="UP000644756">
    <property type="component" value="Unassembled WGS sequence"/>
</dbReference>
<keyword evidence="2 8" id="KW-1003">Cell membrane</keyword>
<comment type="similarity">
    <text evidence="8">Belongs to the FtsQ/DivIB family. DivIB subfamily.</text>
</comment>
<reference evidence="10" key="2">
    <citation type="submission" date="2020-09" db="EMBL/GenBank/DDBJ databases">
        <authorList>
            <person name="Sun Q."/>
            <person name="Zhou Y."/>
        </authorList>
    </citation>
    <scope>NUCLEOTIDE SEQUENCE</scope>
    <source>
        <strain evidence="10">CGMCC 1.12987</strain>
    </source>
</reference>
<reference evidence="10" key="1">
    <citation type="journal article" date="2014" name="Int. J. Syst. Evol. Microbiol.">
        <title>Complete genome sequence of Corynebacterium casei LMG S-19264T (=DSM 44701T), isolated from a smear-ripened cheese.</title>
        <authorList>
            <consortium name="US DOE Joint Genome Institute (JGI-PGF)"/>
            <person name="Walter F."/>
            <person name="Albersmeier A."/>
            <person name="Kalinowski J."/>
            <person name="Ruckert C."/>
        </authorList>
    </citation>
    <scope>NUCLEOTIDE SEQUENCE</scope>
    <source>
        <strain evidence="10">CGMCC 1.12987</strain>
    </source>
</reference>
<comment type="function">
    <text evidence="8">Cell division protein that may be involved in stabilizing or promoting the assembly of the division complex.</text>
</comment>
<evidence type="ECO:0000256" key="5">
    <source>
        <dbReference type="ARBA" id="ARBA00022989"/>
    </source>
</evidence>
<dbReference type="RefSeq" id="WP_188531764.1">
    <property type="nucleotide sequence ID" value="NZ_BMGR01000009.1"/>
</dbReference>
<dbReference type="Gene3D" id="3.40.50.10960">
    <property type="match status" value="1"/>
</dbReference>
<dbReference type="InterPro" id="IPR034746">
    <property type="entry name" value="POTRA"/>
</dbReference>
<feature type="domain" description="POTRA" evidence="9">
    <location>
        <begin position="43"/>
        <end position="111"/>
    </location>
</feature>
<dbReference type="InterPro" id="IPR013685">
    <property type="entry name" value="POTRA_FtsQ_type"/>
</dbReference>
<keyword evidence="3 8" id="KW-0132">Cell division</keyword>
<dbReference type="InterPro" id="IPR050487">
    <property type="entry name" value="FtsQ_DivIB"/>
</dbReference>
<name>A0A917D628_9BACL</name>
<keyword evidence="4 8" id="KW-0812">Transmembrane</keyword>
<evidence type="ECO:0000256" key="8">
    <source>
        <dbReference type="HAMAP-Rule" id="MF_00912"/>
    </source>
</evidence>
<sequence>MSQLIPVLKEPKPKRRSNRKLLIVLFLLFFVLLSVLFFNSSISKISSITITGQQFITTEEIGDASEIRVGDPFYGTTAATIKSRIEQMKPIEQAIVTKKFPGEIHIQVLEFPAVAFEVSPSGDITAILSSGTTVAMKGRDYVVDKPVLSQWKSDDPQKEKLTRALAEIPSDMLSDFSEIIPFPSNSYPDRIKIYTRTQFEVITAISLLSEKIPTLSAVLETQEPGRVTMLLADTYAPYDTNGEESEDSNEKETTQ</sequence>
<evidence type="ECO:0000313" key="11">
    <source>
        <dbReference type="Proteomes" id="UP000644756"/>
    </source>
</evidence>
<gene>
    <name evidence="8" type="primary">divIB</name>
    <name evidence="10" type="ORF">GCM10010916_28840</name>
</gene>
<dbReference type="GO" id="GO:0032153">
    <property type="term" value="C:cell division site"/>
    <property type="evidence" value="ECO:0007669"/>
    <property type="project" value="UniProtKB-UniRule"/>
</dbReference>
<proteinExistence type="inferred from homology"/>